<dbReference type="Pfam" id="PF13585">
    <property type="entry name" value="CHU_C"/>
    <property type="match status" value="1"/>
</dbReference>
<comment type="caution">
    <text evidence="3">The sequence shown here is derived from an EMBL/GenBank/DDBJ whole genome shotgun (WGS) entry which is preliminary data.</text>
</comment>
<evidence type="ECO:0000259" key="2">
    <source>
        <dbReference type="Pfam" id="PF24346"/>
    </source>
</evidence>
<dbReference type="Pfam" id="PF17963">
    <property type="entry name" value="Big_9"/>
    <property type="match status" value="2"/>
</dbReference>
<dbReference type="Pfam" id="PF01345">
    <property type="entry name" value="DUF11"/>
    <property type="match status" value="1"/>
</dbReference>
<accession>A0ABR7YFD5</accession>
<gene>
    <name evidence="3" type="ORF">H8B04_10505</name>
</gene>
<dbReference type="Pfam" id="PF24346">
    <property type="entry name" value="DUF7507"/>
    <property type="match status" value="2"/>
</dbReference>
<dbReference type="InterPro" id="IPR055354">
    <property type="entry name" value="DUF7507"/>
</dbReference>
<dbReference type="NCBIfam" id="TIGR04131">
    <property type="entry name" value="Bac_Flav_CTERM"/>
    <property type="match status" value="1"/>
</dbReference>
<dbReference type="Proteomes" id="UP000651271">
    <property type="component" value="Unassembled WGS sequence"/>
</dbReference>
<dbReference type="InterPro" id="IPR026341">
    <property type="entry name" value="T9SS_type_B"/>
</dbReference>
<dbReference type="InterPro" id="IPR001434">
    <property type="entry name" value="OmcB-like_DUF11"/>
</dbReference>
<feature type="domain" description="DUF7507" evidence="2">
    <location>
        <begin position="809"/>
        <end position="902"/>
    </location>
</feature>
<dbReference type="InterPro" id="IPR047589">
    <property type="entry name" value="DUF11_rpt"/>
</dbReference>
<organism evidence="3 4">
    <name type="scientific">Sphingobacterium litopenaei</name>
    <dbReference type="NCBI Taxonomy" id="2763500"/>
    <lineage>
        <taxon>Bacteria</taxon>
        <taxon>Pseudomonadati</taxon>
        <taxon>Bacteroidota</taxon>
        <taxon>Sphingobacteriia</taxon>
        <taxon>Sphingobacteriales</taxon>
        <taxon>Sphingobacteriaceae</taxon>
        <taxon>Sphingobacterium</taxon>
    </lineage>
</organism>
<feature type="domain" description="DUF7507" evidence="2">
    <location>
        <begin position="682"/>
        <end position="782"/>
    </location>
</feature>
<evidence type="ECO:0000313" key="4">
    <source>
        <dbReference type="Proteomes" id="UP000651271"/>
    </source>
</evidence>
<feature type="domain" description="DUF11" evidence="1">
    <location>
        <begin position="524"/>
        <end position="628"/>
    </location>
</feature>
<dbReference type="NCBIfam" id="TIGR01451">
    <property type="entry name" value="B_ant_repeat"/>
    <property type="match status" value="1"/>
</dbReference>
<protein>
    <submittedName>
        <fullName evidence="3">Gliding motility-associated C-terminal domain-containing protein</fullName>
    </submittedName>
</protein>
<keyword evidence="4" id="KW-1185">Reference proteome</keyword>
<dbReference type="RefSeq" id="WP_190302308.1">
    <property type="nucleotide sequence ID" value="NZ_JACOIJ010000018.1"/>
</dbReference>
<sequence>MRENLKVLLIIFFFIQFNVAFSDGSKDLYPAGVKGARAYMETEVYNGSILYHNFYNNGRHFAYVKKNEILAVSSSAQGIGNGTIRVYSPSGHLSSPSNNTVGRITARPGLNNREAELAGPRLGYDAYEIPVDEEGIWTIEFTSPGNSSTLPNNLANENWTQEANQNFIAAWDISVRNESDTDWLTGRVFANVLNLHLNGGGMTDPNYAYYGVNYVLTKDGYYYRVDGNGSIGLRFTYFVNNSGILDQNNIPSYKSSPAGFNASIHNPNGNDVGNEFITHKIFYTLPNLDLPKITRSHFGETWLLNEIQIPQVKNITFDGSEKTSNNVNTKGVKINFETNYAGRYKITIKSNDQNISFQPFEAIVNATVGNNEYEWKGVDGENNFVPHGGYNIKVSVASVEGEVHFPYFDMEINPNGLKLERFDRETNTPSPAILYWDDSDIPLGNNFGEHSNPITNLAGILSSQNGHRWGTYTAFSGAPFNNNLYTGNNSFGNNMAMDTWSYAVQVDESIEKEIVVEVADLQVISIDADKDTIELNDRVNYTMRVRNNGPSDVIGSNFEFSLPEGFTIENINFLGADCASIGLQTITKNIANIHIDIKNGCEAVFVIRAFANNVPDATYGIVPAEAGIVRPKGSTDPDATLDDNAALAPKSAREECSPQGCNNIKINSDVFLLEPLNERGQIALLKQARHIDQNNSGFQEEGEIIEYKFTIRNTGEVLVKDFILIDTLVSMDTIVINDIILAKNQQHEFILPYTITRQDVINGEVINQALVMGKNPRNFDVKDLSGTDFNNNQKTRLDIDQIPLFQLKKTVKNAGKGSGENGQFTIGDEIKYQFEIKHEGNISIHNIKLIDELLFQSPQDISINKIDNQITTVENSYQVTGEDILRGFVENTAVVEGYDTKYNNTLRDTSGTTFENKEITKTLVAKPPIAKADKIDVYQGANVELNVLANDERGSSDWNNGRVEIIDPPIMGRLEVNGINILYTQYNNLESGEDFFTYRIHDNSRLTSEIVGVDLTIIKTVPITVDDYFVQYYNTRVTISPADNDYVENSELDFESITIINQPMNGRLVYMGKGKFTYTSEKTFSGIDQFTYRIMDKNGNWSEPATVKIEVAGILIPNVITPNGDGLNDTVELIGVYQFERVEIQIFDRFKNLIYENSNYKNDWQVSSSVRDGTYFYILKFNKKGEKAIIRKGSLLITREKIN</sequence>
<dbReference type="Gene3D" id="2.60.40.3440">
    <property type="match status" value="1"/>
</dbReference>
<evidence type="ECO:0000313" key="3">
    <source>
        <dbReference type="EMBL" id="MBD1429996.1"/>
    </source>
</evidence>
<dbReference type="EMBL" id="JACOIJ010000018">
    <property type="protein sequence ID" value="MBD1429996.1"/>
    <property type="molecule type" value="Genomic_DNA"/>
</dbReference>
<reference evidence="3 4" key="1">
    <citation type="submission" date="2020-08" db="EMBL/GenBank/DDBJ databases">
        <title>Sphingobacterium sp. DN04309 isolated from aquaculture water.</title>
        <authorList>
            <person name="Zhang M."/>
        </authorList>
    </citation>
    <scope>NUCLEOTIDE SEQUENCE [LARGE SCALE GENOMIC DNA]</scope>
    <source>
        <strain evidence="3 4">DN04309</strain>
    </source>
</reference>
<name>A0ABR7YFD5_9SPHI</name>
<proteinExistence type="predicted"/>
<evidence type="ECO:0000259" key="1">
    <source>
        <dbReference type="Pfam" id="PF01345"/>
    </source>
</evidence>